<dbReference type="PATRIC" id="fig|272844.11.peg.1552"/>
<feature type="transmembrane region" description="Helical" evidence="7">
    <location>
        <begin position="103"/>
        <end position="124"/>
    </location>
</feature>
<dbReference type="Proteomes" id="UP000000810">
    <property type="component" value="Chromosome"/>
</dbReference>
<feature type="transmembrane region" description="Helical" evidence="7">
    <location>
        <begin position="68"/>
        <end position="91"/>
    </location>
</feature>
<reference evidence="8" key="3">
    <citation type="journal article" date="2001" name="Genome Res.">
        <title>Genome evolution at the genus level: comparison of three complete genomes of hyperthermophilic archaea.</title>
        <authorList>
            <person name="Lecompte O."/>
            <person name="Ripp R."/>
            <person name="Puzos-Barbe V."/>
            <person name="Duprat S."/>
            <person name="Heilig R."/>
            <person name="Dietrich J."/>
            <person name="Thierry J.C."/>
            <person name="Poch O."/>
        </authorList>
    </citation>
    <scope>NUCLEOTIDE SEQUENCE</scope>
    <source>
        <strain evidence="8">Orsay</strain>
    </source>
</reference>
<comment type="subcellular location">
    <subcellularLocation>
        <location evidence="1">Cell membrane</location>
        <topology evidence="1">Multi-pass membrane protein</topology>
    </subcellularLocation>
</comment>
<evidence type="ECO:0000313" key="11">
    <source>
        <dbReference type="Proteomes" id="UP000009139"/>
    </source>
</evidence>
<keyword evidence="2" id="KW-1003">Cell membrane</keyword>
<dbReference type="EMBL" id="HE613800">
    <property type="protein sequence ID" value="CCE70906.1"/>
    <property type="molecule type" value="Genomic_DNA"/>
</dbReference>
<dbReference type="PIR" id="H75058">
    <property type="entry name" value="H75058"/>
</dbReference>
<evidence type="ECO:0000313" key="10">
    <source>
        <dbReference type="Proteomes" id="UP000000810"/>
    </source>
</evidence>
<feature type="transmembrane region" description="Helical" evidence="7">
    <location>
        <begin position="194"/>
        <end position="213"/>
    </location>
</feature>
<reference evidence="9 11" key="5">
    <citation type="journal article" date="2012" name="Curr. Microbiol.">
        <title>Re-annotation of two hyperthermophilic archaea Pyrococcus abyssi GE5 and Pyrococcus furiosus DSM 3638.</title>
        <authorList>
            <person name="Gao J."/>
            <person name="Wang J."/>
        </authorList>
    </citation>
    <scope>GENOME REANNOTATION</scope>
    <source>
        <strain evidence="9">GE5</strain>
        <strain evidence="11">GE5 / Orsay</strain>
    </source>
</reference>
<evidence type="ECO:0000256" key="5">
    <source>
        <dbReference type="ARBA" id="ARBA00023136"/>
    </source>
</evidence>
<dbReference type="EMBL" id="AJ248287">
    <property type="protein sequence ID" value="CAB50365.1"/>
    <property type="molecule type" value="Genomic_DNA"/>
</dbReference>
<feature type="coiled-coil region" evidence="6">
    <location>
        <begin position="4"/>
        <end position="31"/>
    </location>
</feature>
<accession>Q9UYP7</accession>
<evidence type="ECO:0000256" key="4">
    <source>
        <dbReference type="ARBA" id="ARBA00022989"/>
    </source>
</evidence>
<evidence type="ECO:0000256" key="7">
    <source>
        <dbReference type="SAM" id="Phobius"/>
    </source>
</evidence>
<dbReference type="InterPro" id="IPR050833">
    <property type="entry name" value="Poly_Biosynth_Transport"/>
</dbReference>
<dbReference type="KEGG" id="pab:PAB1409"/>
<proteinExistence type="predicted"/>
<dbReference type="HOGENOM" id="CLU_030866_1_0_2"/>
<feature type="transmembrane region" description="Helical" evidence="7">
    <location>
        <begin position="263"/>
        <end position="283"/>
    </location>
</feature>
<reference evidence="8" key="2">
    <citation type="journal article" date="2000" name="J. Mol. Biol.">
        <title>Archaeal homologs of eukaryotic methylation guide small nucleolar RNAs: lessons from the Pyrococcus genomes.</title>
        <authorList>
            <person name="Gaspin C."/>
            <person name="Cavaille J."/>
            <person name="Erauso G."/>
        </authorList>
    </citation>
    <scope>NUCLEOTIDE SEQUENCE</scope>
    <source>
        <strain evidence="8">Orsay</strain>
    </source>
</reference>
<feature type="transmembrane region" description="Helical" evidence="7">
    <location>
        <begin position="233"/>
        <end position="257"/>
    </location>
</feature>
<evidence type="ECO:0000256" key="2">
    <source>
        <dbReference type="ARBA" id="ARBA00022475"/>
    </source>
</evidence>
<dbReference type="AlphaFoldDB" id="Q9UYP7"/>
<keyword evidence="5 7" id="KW-0472">Membrane</keyword>
<feature type="transmembrane region" description="Helical" evidence="7">
    <location>
        <begin position="370"/>
        <end position="389"/>
    </location>
</feature>
<dbReference type="PANTHER" id="PTHR30250">
    <property type="entry name" value="PST FAMILY PREDICTED COLANIC ACID TRANSPORTER"/>
    <property type="match status" value="1"/>
</dbReference>
<sequence>MNVFKYLSNKLNEVREMLEILMQEIKNVRTSFYRESIYISASTVMNATAGFIFWNIATNLYSLPEVGIASTLVSAMNLIVMVSFLGLNFSLIRFYPRYREKTIGTTIIVTLIASVIFSTMYLLIVGNSESFRGVFSTKLLAIFVFFSMIGTTYNVLFTYGIAKKRAKHSFILSIFFSLRFLFLVFLISFGALGIVTAFGLGLTLGVIYGLIALDDIKLGLDFEYLKISFKFSLTNYIAHLANITPKYIMPTIVLAMLGKEDAAYLYIAFAVGDLILFVPNAINTSLFVEGSHGVEYFRKTLRKAMIFAYLYLVLATVFIWLFGGYVLRFFGEKYINSLPLLKLIILGGFSAVLVDFFTTILNIKSKLNKVLIINLSRAVLFLLLSYLLIQKFGILGVGIGWNIGNAIVALKIILFERHRYFFK</sequence>
<dbReference type="STRING" id="272844.PAB1409"/>
<reference evidence="8 10" key="4">
    <citation type="journal article" date="2003" name="Mol. Microbiol.">
        <title>An integrated analysis of the genome of the hyperthermophilic archaeon Pyrococcus abyssi.</title>
        <authorList>
            <person name="Cohen G."/>
            <person name="Barbe V."/>
            <person name="Flament D."/>
            <person name="Galperin M."/>
            <person name="Heilig R."/>
            <person name="Ripp R."/>
            <person name="Lecompte O."/>
            <person name="Prieur D."/>
            <person name="Poch O."/>
            <person name="Quellerou J."/>
            <person name="Thierry J.C."/>
            <person name="Van der Oost J."/>
            <person name="Weissenbach J."/>
            <person name="Zivanovic Y."/>
            <person name="Forterre P."/>
        </authorList>
    </citation>
    <scope>NUCLEOTIDE SEQUENCE [LARGE SCALE GENOMIC DNA]</scope>
    <source>
        <strain evidence="10">GE5 / Orsay</strain>
        <strain evidence="8">Orsay</strain>
    </source>
</reference>
<gene>
    <name evidence="8" type="ordered locus">PAB1409</name>
</gene>
<keyword evidence="4 7" id="KW-1133">Transmembrane helix</keyword>
<dbReference type="Proteomes" id="UP000009139">
    <property type="component" value="Chromosome"/>
</dbReference>
<reference evidence="8" key="1">
    <citation type="submission" date="1999-07" db="EMBL/GenBank/DDBJ databases">
        <authorList>
            <person name="Genoscope"/>
        </authorList>
    </citation>
    <scope>NUCLEOTIDE SEQUENCE</scope>
    <source>
        <strain evidence="8">Orsay</strain>
    </source>
</reference>
<keyword evidence="10" id="KW-1185">Reference proteome</keyword>
<feature type="transmembrane region" description="Helical" evidence="7">
    <location>
        <begin position="343"/>
        <end position="363"/>
    </location>
</feature>
<evidence type="ECO:0000313" key="8">
    <source>
        <dbReference type="EMBL" id="CAB50365.1"/>
    </source>
</evidence>
<dbReference type="eggNOG" id="arCOG02213">
    <property type="taxonomic scope" value="Archaea"/>
</dbReference>
<feature type="transmembrane region" description="Helical" evidence="7">
    <location>
        <begin position="304"/>
        <end position="323"/>
    </location>
</feature>
<protein>
    <submittedName>
        <fullName evidence="8">Permease, putative, O-antigen transporter related</fullName>
    </submittedName>
</protein>
<keyword evidence="6" id="KW-0175">Coiled coil</keyword>
<feature type="transmembrane region" description="Helical" evidence="7">
    <location>
        <begin position="395"/>
        <end position="414"/>
    </location>
</feature>
<evidence type="ECO:0000256" key="3">
    <source>
        <dbReference type="ARBA" id="ARBA00022692"/>
    </source>
</evidence>
<name>Q9UYP7_PYRAB</name>
<evidence type="ECO:0000256" key="1">
    <source>
        <dbReference type="ARBA" id="ARBA00004651"/>
    </source>
</evidence>
<dbReference type="GO" id="GO:0005886">
    <property type="term" value="C:plasma membrane"/>
    <property type="evidence" value="ECO:0007669"/>
    <property type="project" value="UniProtKB-SubCell"/>
</dbReference>
<feature type="transmembrane region" description="Helical" evidence="7">
    <location>
        <begin position="169"/>
        <end position="188"/>
    </location>
</feature>
<organism evidence="8 10">
    <name type="scientific">Pyrococcus abyssi (strain GE5 / Orsay)</name>
    <dbReference type="NCBI Taxonomy" id="272844"/>
    <lineage>
        <taxon>Archaea</taxon>
        <taxon>Methanobacteriati</taxon>
        <taxon>Methanobacteriota</taxon>
        <taxon>Thermococci</taxon>
        <taxon>Thermococcales</taxon>
        <taxon>Thermococcaceae</taxon>
        <taxon>Pyrococcus</taxon>
    </lineage>
</organism>
<evidence type="ECO:0000256" key="6">
    <source>
        <dbReference type="SAM" id="Coils"/>
    </source>
</evidence>
<evidence type="ECO:0000313" key="9">
    <source>
        <dbReference type="EMBL" id="CCE70906.1"/>
    </source>
</evidence>
<keyword evidence="3 7" id="KW-0812">Transmembrane</keyword>
<feature type="transmembrane region" description="Helical" evidence="7">
    <location>
        <begin position="36"/>
        <end position="56"/>
    </location>
</feature>
<dbReference type="PANTHER" id="PTHR30250:SF11">
    <property type="entry name" value="O-ANTIGEN TRANSPORTER-RELATED"/>
    <property type="match status" value="1"/>
</dbReference>
<feature type="transmembrane region" description="Helical" evidence="7">
    <location>
        <begin position="139"/>
        <end position="162"/>
    </location>
</feature>